<dbReference type="SUPFAM" id="SSF51197">
    <property type="entry name" value="Clavaminate synthase-like"/>
    <property type="match status" value="1"/>
</dbReference>
<dbReference type="GO" id="GO:0006355">
    <property type="term" value="P:regulation of DNA-templated transcription"/>
    <property type="evidence" value="ECO:0007669"/>
    <property type="project" value="InterPro"/>
</dbReference>
<dbReference type="InterPro" id="IPR003347">
    <property type="entry name" value="JmjC_dom"/>
</dbReference>
<keyword evidence="1" id="KW-0805">Transcription regulation</keyword>
<keyword evidence="3" id="KW-0804">Transcription</keyword>
<evidence type="ECO:0000313" key="8">
    <source>
        <dbReference type="Proteomes" id="UP000593562"/>
    </source>
</evidence>
<evidence type="ECO:0000313" key="7">
    <source>
        <dbReference type="EMBL" id="KAF5741841.1"/>
    </source>
</evidence>
<keyword evidence="2" id="KW-0238">DNA-binding</keyword>
<sequence>MGLRDIGATLPPGFRFYPSDEELVCHYLYKKIANEDVLKGTLMEIDLHTCEPWQLPEVAKLNASEWYFFSFRDRKYATGYRTNRATTAGYWKATGKDRTVLDPGTREIVGMRKTLVFYRNRAPNGIKTGWIMHEFRLETPHMPPKEDWVLCRVFNKGKEDDQSSSTNIIPEMMFEATGADNNIIHHDQTIPLDYQSILSSTSSDRHQHHQNHVNYQSSLFNLLQFPQDININTNSATDMGSKGEDEFNFLWDLNLGENSLVSSSLEDMRFEMDNIEFGNSSDVAVKSGDDVLCYQLNSTVQPGHLELCDQKLRIIPLIRVQNFPSDSGRGSANLQELTTVEEPGGWHPEDVTSNVLEEAPVFHPTEENRMEFVVVFLLLLGSQPCLLKEMNLWKHSTFETQIQRIDGLQNQILETARYYENINGRRRKMMRSNSEDVVGPKHDINPDEVAYFGVGGFETKPGPKFTLESFKENADNFKSQFFGGKAKLVVGTSVNSSVLPQQWEPSVEDIQDEYRRIVESHSEDIENLDTRAFGSGFPTVSNSLEVADYPDYLKSDWNLNNVPRLPRTLLSFENFETSAVSVPRLLVEMCFSSFRWVRFKESRRAPLHHLYSLCYVHLGALKVWHCVPGRYAVKFEAAKRKHRPELLVDQDMLHHTQEHIILVMTGFNCVEAVNFAPLDWLLHGQNAIELYHEQGRKTSISHDKLLLGAAKEVLKTEWEATFLKKNAMGNLKWNDACGKNGILAKALKWRIKLEANRREYLCASSQSQKMDELFDATCKRECFICHYDLYLSAACCRCSSDRYSCLIHAKQLCSCGWSDKTFLFHYEISELFVLLEALEGRLSAAYRWSRYILNRTLSSHPSKDDLYSPNSDSEEKECSSPDAPEHSGFRKSTASSIRSELKAYMLQATLSRARKAKQNAIESEVVSTSATDDTSILRREMTSNVLSSTNADDTSFLREEMAYELSSESSGVSSSSESNP</sequence>
<dbReference type="InterPro" id="IPR004198">
    <property type="entry name" value="Znf_C5HC2"/>
</dbReference>
<feature type="compositionally biased region" description="Low complexity" evidence="5">
    <location>
        <begin position="964"/>
        <end position="980"/>
    </location>
</feature>
<accession>A0A7J7D6A2</accession>
<dbReference type="GO" id="GO:0005634">
    <property type="term" value="C:nucleus"/>
    <property type="evidence" value="ECO:0007669"/>
    <property type="project" value="TreeGrafter"/>
</dbReference>
<dbReference type="GO" id="GO:0034647">
    <property type="term" value="F:histone H3K4me/H3K4me2/H3K4me3 demethylase activity"/>
    <property type="evidence" value="ECO:0007669"/>
    <property type="project" value="TreeGrafter"/>
</dbReference>
<dbReference type="GO" id="GO:0003677">
    <property type="term" value="F:DNA binding"/>
    <property type="evidence" value="ECO:0007669"/>
    <property type="project" value="UniProtKB-KW"/>
</dbReference>
<keyword evidence="8" id="KW-1185">Reference proteome</keyword>
<feature type="domain" description="NAC" evidence="6">
    <location>
        <begin position="10"/>
        <end position="156"/>
    </location>
</feature>
<dbReference type="PANTHER" id="PTHR10694:SF54">
    <property type="entry name" value="INACTIVE LYSINE-SPECIFIC DEMETHYLASE JMJ19-RELATED"/>
    <property type="match status" value="1"/>
</dbReference>
<dbReference type="GO" id="GO:0000785">
    <property type="term" value="C:chromatin"/>
    <property type="evidence" value="ECO:0007669"/>
    <property type="project" value="TreeGrafter"/>
</dbReference>
<protein>
    <recommendedName>
        <fullName evidence="6">NAC domain-containing protein</fullName>
    </recommendedName>
</protein>
<evidence type="ECO:0000256" key="3">
    <source>
        <dbReference type="ARBA" id="ARBA00023163"/>
    </source>
</evidence>
<proteinExistence type="predicted"/>
<comment type="caution">
    <text evidence="7">The sequence shown here is derived from an EMBL/GenBank/DDBJ whole genome shotgun (WGS) entry which is preliminary data.</text>
</comment>
<name>A0A7J7D6A2_TRIWF</name>
<feature type="compositionally biased region" description="Polar residues" evidence="5">
    <location>
        <begin position="925"/>
        <end position="934"/>
    </location>
</feature>
<dbReference type="Pfam" id="PF02928">
    <property type="entry name" value="zf-C5HC2"/>
    <property type="match status" value="1"/>
</dbReference>
<keyword evidence="4" id="KW-0539">Nucleus</keyword>
<reference evidence="7 8" key="1">
    <citation type="journal article" date="2020" name="Nat. Commun.">
        <title>Genome of Tripterygium wilfordii and identification of cytochrome P450 involved in triptolide biosynthesis.</title>
        <authorList>
            <person name="Tu L."/>
            <person name="Su P."/>
            <person name="Zhang Z."/>
            <person name="Gao L."/>
            <person name="Wang J."/>
            <person name="Hu T."/>
            <person name="Zhou J."/>
            <person name="Zhang Y."/>
            <person name="Zhao Y."/>
            <person name="Liu Y."/>
            <person name="Song Y."/>
            <person name="Tong Y."/>
            <person name="Lu Y."/>
            <person name="Yang J."/>
            <person name="Xu C."/>
            <person name="Jia M."/>
            <person name="Peters R.J."/>
            <person name="Huang L."/>
            <person name="Gao W."/>
        </authorList>
    </citation>
    <scope>NUCLEOTIDE SEQUENCE [LARGE SCALE GENOMIC DNA]</scope>
    <source>
        <strain evidence="8">cv. XIE 37</strain>
        <tissue evidence="7">Leaf</tissue>
    </source>
</reference>
<dbReference type="EMBL" id="JAAARO010000010">
    <property type="protein sequence ID" value="KAF5741841.1"/>
    <property type="molecule type" value="Genomic_DNA"/>
</dbReference>
<evidence type="ECO:0000256" key="2">
    <source>
        <dbReference type="ARBA" id="ARBA00023125"/>
    </source>
</evidence>
<evidence type="ECO:0000256" key="5">
    <source>
        <dbReference type="SAM" id="MobiDB-lite"/>
    </source>
</evidence>
<dbReference type="SUPFAM" id="SSF101941">
    <property type="entry name" value="NAC domain"/>
    <property type="match status" value="1"/>
</dbReference>
<dbReference type="Gene3D" id="2.60.120.650">
    <property type="entry name" value="Cupin"/>
    <property type="match status" value="1"/>
</dbReference>
<feature type="region of interest" description="Disordered" evidence="5">
    <location>
        <begin position="861"/>
        <end position="891"/>
    </location>
</feature>
<evidence type="ECO:0000256" key="4">
    <source>
        <dbReference type="ARBA" id="ARBA00023242"/>
    </source>
</evidence>
<dbReference type="Proteomes" id="UP000593562">
    <property type="component" value="Unassembled WGS sequence"/>
</dbReference>
<dbReference type="PROSITE" id="PS51005">
    <property type="entry name" value="NAC"/>
    <property type="match status" value="1"/>
</dbReference>
<feature type="compositionally biased region" description="Basic and acidic residues" evidence="5">
    <location>
        <begin position="876"/>
        <end position="888"/>
    </location>
</feature>
<dbReference type="InterPro" id="IPR036093">
    <property type="entry name" value="NAC_dom_sf"/>
</dbReference>
<evidence type="ECO:0000256" key="1">
    <source>
        <dbReference type="ARBA" id="ARBA00023015"/>
    </source>
</evidence>
<dbReference type="Gene3D" id="2.170.150.80">
    <property type="entry name" value="NAC domain"/>
    <property type="match status" value="1"/>
</dbReference>
<feature type="compositionally biased region" description="Polar residues" evidence="5">
    <location>
        <begin position="942"/>
        <end position="953"/>
    </location>
</feature>
<feature type="region of interest" description="Disordered" evidence="5">
    <location>
        <begin position="921"/>
        <end position="980"/>
    </location>
</feature>
<dbReference type="Pfam" id="PF02365">
    <property type="entry name" value="NAM"/>
    <property type="match status" value="1"/>
</dbReference>
<dbReference type="InParanoid" id="A0A7J7D6A2"/>
<dbReference type="SMART" id="SM00558">
    <property type="entry name" value="JmjC"/>
    <property type="match status" value="1"/>
</dbReference>
<dbReference type="AlphaFoldDB" id="A0A7J7D6A2"/>
<gene>
    <name evidence="7" type="ORF">HS088_TW10G00847</name>
</gene>
<evidence type="ECO:0000259" key="6">
    <source>
        <dbReference type="PROSITE" id="PS51005"/>
    </source>
</evidence>
<organism evidence="7 8">
    <name type="scientific">Tripterygium wilfordii</name>
    <name type="common">Thunder God vine</name>
    <dbReference type="NCBI Taxonomy" id="458696"/>
    <lineage>
        <taxon>Eukaryota</taxon>
        <taxon>Viridiplantae</taxon>
        <taxon>Streptophyta</taxon>
        <taxon>Embryophyta</taxon>
        <taxon>Tracheophyta</taxon>
        <taxon>Spermatophyta</taxon>
        <taxon>Magnoliopsida</taxon>
        <taxon>eudicotyledons</taxon>
        <taxon>Gunneridae</taxon>
        <taxon>Pentapetalae</taxon>
        <taxon>rosids</taxon>
        <taxon>fabids</taxon>
        <taxon>Celastrales</taxon>
        <taxon>Celastraceae</taxon>
        <taxon>Tripterygium</taxon>
    </lineage>
</organism>
<dbReference type="InterPro" id="IPR003441">
    <property type="entry name" value="NAC-dom"/>
</dbReference>
<dbReference type="PANTHER" id="PTHR10694">
    <property type="entry name" value="LYSINE-SPECIFIC DEMETHYLASE"/>
    <property type="match status" value="1"/>
</dbReference>